<evidence type="ECO:0000313" key="3">
    <source>
        <dbReference type="EMBL" id="CAB4223304.1"/>
    </source>
</evidence>
<proteinExistence type="predicted"/>
<protein>
    <submittedName>
        <fullName evidence="2">Uncharacterized protein</fullName>
    </submittedName>
</protein>
<name>A0A6J5SAJ8_9CAUD</name>
<dbReference type="EMBL" id="LR797367">
    <property type="protein sequence ID" value="CAB4210745.1"/>
    <property type="molecule type" value="Genomic_DNA"/>
</dbReference>
<dbReference type="EMBL" id="LR796943">
    <property type="protein sequence ID" value="CAB4176489.1"/>
    <property type="molecule type" value="Genomic_DNA"/>
</dbReference>
<accession>A0A6J5SAJ8</accession>
<evidence type="ECO:0000313" key="2">
    <source>
        <dbReference type="EMBL" id="CAB4210745.1"/>
    </source>
</evidence>
<reference evidence="2" key="1">
    <citation type="submission" date="2020-05" db="EMBL/GenBank/DDBJ databases">
        <authorList>
            <person name="Chiriac C."/>
            <person name="Salcher M."/>
            <person name="Ghai R."/>
            <person name="Kavagutti S V."/>
        </authorList>
    </citation>
    <scope>NUCLEOTIDE SEQUENCE</scope>
</reference>
<evidence type="ECO:0000313" key="1">
    <source>
        <dbReference type="EMBL" id="CAB4176489.1"/>
    </source>
</evidence>
<organism evidence="2">
    <name type="scientific">uncultured Caudovirales phage</name>
    <dbReference type="NCBI Taxonomy" id="2100421"/>
    <lineage>
        <taxon>Viruses</taxon>
        <taxon>Duplodnaviria</taxon>
        <taxon>Heunggongvirae</taxon>
        <taxon>Uroviricota</taxon>
        <taxon>Caudoviricetes</taxon>
        <taxon>Peduoviridae</taxon>
        <taxon>Maltschvirus</taxon>
        <taxon>Maltschvirus maltsch</taxon>
    </lineage>
</organism>
<sequence>MPEPFEYDDERKVATGNGITITRLCDGDMNRVRAIKGIGGAQYQVEWLRVVVDDVRIYINHDGNVVISKWDLMP</sequence>
<gene>
    <name evidence="2" type="ORF">UFOVP1425_37</name>
    <name evidence="3" type="ORF">UFOVP1672_15</name>
    <name evidence="1" type="ORF">UFOVP988_37</name>
</gene>
<dbReference type="EMBL" id="LR797536">
    <property type="protein sequence ID" value="CAB4223304.1"/>
    <property type="molecule type" value="Genomic_DNA"/>
</dbReference>